<protein>
    <submittedName>
        <fullName evidence="2">Uncharacterized protein</fullName>
    </submittedName>
</protein>
<reference evidence="2" key="1">
    <citation type="journal article" date="2023" name="Access Microbiol">
        <title>De-novo genome assembly for Akanthomyces muscarius, a biocontrol agent of insect agricultural pests.</title>
        <authorList>
            <person name="Erdos Z."/>
            <person name="Studholme D.J."/>
            <person name="Raymond B."/>
            <person name="Sharma M."/>
        </authorList>
    </citation>
    <scope>NUCLEOTIDE SEQUENCE</scope>
    <source>
        <strain evidence="2">Ve6</strain>
    </source>
</reference>
<feature type="region of interest" description="Disordered" evidence="1">
    <location>
        <begin position="49"/>
        <end position="76"/>
    </location>
</feature>
<dbReference type="Proteomes" id="UP001144673">
    <property type="component" value="Chromosome 2"/>
</dbReference>
<evidence type="ECO:0000313" key="3">
    <source>
        <dbReference type="Proteomes" id="UP001144673"/>
    </source>
</evidence>
<evidence type="ECO:0000313" key="2">
    <source>
        <dbReference type="EMBL" id="KAJ4145542.1"/>
    </source>
</evidence>
<dbReference type="AlphaFoldDB" id="A0A9W8UFK3"/>
<gene>
    <name evidence="2" type="ORF">LMH87_004390</name>
</gene>
<name>A0A9W8UFK3_AKAMU</name>
<proteinExistence type="predicted"/>
<evidence type="ECO:0000256" key="1">
    <source>
        <dbReference type="SAM" id="MobiDB-lite"/>
    </source>
</evidence>
<dbReference type="KEGG" id="amus:LMH87_004390"/>
<organism evidence="2 3">
    <name type="scientific">Akanthomyces muscarius</name>
    <name type="common">Entomopathogenic fungus</name>
    <name type="synonym">Lecanicillium muscarium</name>
    <dbReference type="NCBI Taxonomy" id="2231603"/>
    <lineage>
        <taxon>Eukaryota</taxon>
        <taxon>Fungi</taxon>
        <taxon>Dikarya</taxon>
        <taxon>Ascomycota</taxon>
        <taxon>Pezizomycotina</taxon>
        <taxon>Sordariomycetes</taxon>
        <taxon>Hypocreomycetidae</taxon>
        <taxon>Hypocreales</taxon>
        <taxon>Cordycipitaceae</taxon>
        <taxon>Akanthomyces</taxon>
    </lineage>
</organism>
<dbReference type="GeneID" id="80891549"/>
<sequence>MAREGLLGGGQRLGWLRGTTEVTFDVPSEYKRGEAIQVRQEVPHMYLRHHKTKSEPAITTGAGAPRHDEAQRRGRGLRENVRWGEISLRKSRV</sequence>
<accession>A0A9W8UFK3</accession>
<keyword evidence="3" id="KW-1185">Reference proteome</keyword>
<feature type="compositionally biased region" description="Basic and acidic residues" evidence="1">
    <location>
        <begin position="65"/>
        <end position="76"/>
    </location>
</feature>
<dbReference type="RefSeq" id="XP_056049212.1">
    <property type="nucleotide sequence ID" value="XM_056195600.1"/>
</dbReference>
<comment type="caution">
    <text evidence="2">The sequence shown here is derived from an EMBL/GenBank/DDBJ whole genome shotgun (WGS) entry which is preliminary data.</text>
</comment>
<dbReference type="EMBL" id="JAJHUN010000011">
    <property type="protein sequence ID" value="KAJ4145542.1"/>
    <property type="molecule type" value="Genomic_DNA"/>
</dbReference>